<dbReference type="Gene3D" id="3.40.50.10140">
    <property type="entry name" value="Toll/interleukin-1 receptor homology (TIR) domain"/>
    <property type="match status" value="1"/>
</dbReference>
<dbReference type="Proteomes" id="UP000199673">
    <property type="component" value="Unassembled WGS sequence"/>
</dbReference>
<keyword evidence="3" id="KW-1185">Reference proteome</keyword>
<name>A0A1I7C774_9BACT</name>
<reference evidence="3" key="1">
    <citation type="submission" date="2016-10" db="EMBL/GenBank/DDBJ databases">
        <authorList>
            <person name="Varghese N."/>
            <person name="Submissions S."/>
        </authorList>
    </citation>
    <scope>NUCLEOTIDE SEQUENCE [LARGE SCALE GENOMIC DNA]</scope>
    <source>
        <strain evidence="3">DSM 23445</strain>
    </source>
</reference>
<evidence type="ECO:0000313" key="3">
    <source>
        <dbReference type="Proteomes" id="UP000199673"/>
    </source>
</evidence>
<protein>
    <submittedName>
        <fullName evidence="2">TIR domain-containing protein</fullName>
    </submittedName>
</protein>
<feature type="domain" description="TIR" evidence="1">
    <location>
        <begin position="4"/>
        <end position="122"/>
    </location>
</feature>
<evidence type="ECO:0000313" key="2">
    <source>
        <dbReference type="EMBL" id="SFT95224.1"/>
    </source>
</evidence>
<dbReference type="STRING" id="305507.SAMN04489724_2923"/>
<dbReference type="OrthoDB" id="596297at2"/>
<dbReference type="InterPro" id="IPR000157">
    <property type="entry name" value="TIR_dom"/>
</dbReference>
<dbReference type="Pfam" id="PF13676">
    <property type="entry name" value="TIR_2"/>
    <property type="match status" value="1"/>
</dbReference>
<evidence type="ECO:0000259" key="1">
    <source>
        <dbReference type="Pfam" id="PF13676"/>
    </source>
</evidence>
<accession>A0A1I7C774</accession>
<proteinExistence type="predicted"/>
<dbReference type="EMBL" id="FPBF01000004">
    <property type="protein sequence ID" value="SFT95224.1"/>
    <property type="molecule type" value="Genomic_DNA"/>
</dbReference>
<dbReference type="SUPFAM" id="SSF52200">
    <property type="entry name" value="Toll/Interleukin receptor TIR domain"/>
    <property type="match status" value="1"/>
</dbReference>
<sequence>MKDFFISYTANDVNWAIWISKILEESGFSTVLQAKDFRPGANFVYEMFKAVEAERTIAVYSADYFASLFTMAEWGAAFQADPRGEKRPIIPIKVKPCEVPKMLKSIVFVDVVGKDQETSKQLILDAVANENPFDLSKAEFPGSKVSHQNHLAPDLSTKEAAKSLLEILDTAWATFQAQVKLRNKLAQKVKDRIQNTKHLQYEEFFHEYFDQMTADELILHRTIRAYTSTVLAEYNQSALDLIKQNRALSSELPRLNELKSHLELWLAKFHGIFESTPSSCLIYVGVEEKKGFPVGIEEELRAYLG</sequence>
<dbReference type="InterPro" id="IPR035897">
    <property type="entry name" value="Toll_tir_struct_dom_sf"/>
</dbReference>
<gene>
    <name evidence="2" type="ORF">SAMN04489724_2923</name>
</gene>
<organism evidence="2 3">
    <name type="scientific">Algoriphagus locisalis</name>
    <dbReference type="NCBI Taxonomy" id="305507"/>
    <lineage>
        <taxon>Bacteria</taxon>
        <taxon>Pseudomonadati</taxon>
        <taxon>Bacteroidota</taxon>
        <taxon>Cytophagia</taxon>
        <taxon>Cytophagales</taxon>
        <taxon>Cyclobacteriaceae</taxon>
        <taxon>Algoriphagus</taxon>
    </lineage>
</organism>
<dbReference type="AlphaFoldDB" id="A0A1I7C774"/>
<dbReference type="RefSeq" id="WP_091694594.1">
    <property type="nucleotide sequence ID" value="NZ_FPBF01000004.1"/>
</dbReference>
<dbReference type="GO" id="GO:0007165">
    <property type="term" value="P:signal transduction"/>
    <property type="evidence" value="ECO:0007669"/>
    <property type="project" value="InterPro"/>
</dbReference>